<comment type="caution">
    <text evidence="4">The sequence shown here is derived from an EMBL/GenBank/DDBJ whole genome shotgun (WGS) entry which is preliminary data.</text>
</comment>
<dbReference type="GO" id="GO:0003677">
    <property type="term" value="F:DNA binding"/>
    <property type="evidence" value="ECO:0007669"/>
    <property type="project" value="UniProtKB-UniRule"/>
</dbReference>
<dbReference type="OrthoDB" id="7506349at2"/>
<protein>
    <recommendedName>
        <fullName evidence="3">HTH tetR-type domain-containing protein</fullName>
    </recommendedName>
</protein>
<evidence type="ECO:0000256" key="1">
    <source>
        <dbReference type="ARBA" id="ARBA00023125"/>
    </source>
</evidence>
<accession>A0A511AK79</accession>
<organism evidence="4 5">
    <name type="scientific">Microbacterium aerolatum</name>
    <dbReference type="NCBI Taxonomy" id="153731"/>
    <lineage>
        <taxon>Bacteria</taxon>
        <taxon>Bacillati</taxon>
        <taxon>Actinomycetota</taxon>
        <taxon>Actinomycetes</taxon>
        <taxon>Micrococcales</taxon>
        <taxon>Microbacteriaceae</taxon>
        <taxon>Microbacterium</taxon>
    </lineage>
</organism>
<reference evidence="4 5" key="1">
    <citation type="submission" date="2019-07" db="EMBL/GenBank/DDBJ databases">
        <title>Whole genome shotgun sequence of Microbacterium aerolatum NBRC 103071.</title>
        <authorList>
            <person name="Hosoyama A."/>
            <person name="Uohara A."/>
            <person name="Ohji S."/>
            <person name="Ichikawa N."/>
        </authorList>
    </citation>
    <scope>NUCLEOTIDE SEQUENCE [LARGE SCALE GENOMIC DNA]</scope>
    <source>
        <strain evidence="4 5">NBRC 103071</strain>
    </source>
</reference>
<dbReference type="SUPFAM" id="SSF46689">
    <property type="entry name" value="Homeodomain-like"/>
    <property type="match status" value="1"/>
</dbReference>
<evidence type="ECO:0000259" key="3">
    <source>
        <dbReference type="PROSITE" id="PS50977"/>
    </source>
</evidence>
<name>A0A511AK79_9MICO</name>
<sequence>MSTRLRALDAAIDVVGSDGVRALTHARVDAAAGLPRGSTSNHFRTRAALVAGVITWIAEQERADAGIPEIRTAAELASALTSMVELQSGAYATRTRARYALFLEADPDAAAPLHAQRRGFESWIGTTLFALGGDAAEQHTRFVMATCDGLLLHRLTVDPAASVSAAIALAVASAVGDNPGAPQDDQPPHG</sequence>
<dbReference type="EMBL" id="BJUW01000011">
    <property type="protein sequence ID" value="GEK87231.1"/>
    <property type="molecule type" value="Genomic_DNA"/>
</dbReference>
<dbReference type="Pfam" id="PF17940">
    <property type="entry name" value="TetR_C_31"/>
    <property type="match status" value="1"/>
</dbReference>
<evidence type="ECO:0000313" key="4">
    <source>
        <dbReference type="EMBL" id="GEK87231.1"/>
    </source>
</evidence>
<dbReference type="Proteomes" id="UP000321225">
    <property type="component" value="Unassembled WGS sequence"/>
</dbReference>
<dbReference type="PROSITE" id="PS50977">
    <property type="entry name" value="HTH_TETR_2"/>
    <property type="match status" value="1"/>
</dbReference>
<dbReference type="RefSeq" id="WP_147039813.1">
    <property type="nucleotide sequence ID" value="NZ_BJUW01000011.1"/>
</dbReference>
<keyword evidence="5" id="KW-1185">Reference proteome</keyword>
<feature type="domain" description="HTH tetR-type" evidence="3">
    <location>
        <begin position="1"/>
        <end position="61"/>
    </location>
</feature>
<proteinExistence type="predicted"/>
<feature type="DNA-binding region" description="H-T-H motif" evidence="2">
    <location>
        <begin position="24"/>
        <end position="43"/>
    </location>
</feature>
<dbReference type="AlphaFoldDB" id="A0A511AK79"/>
<dbReference type="InterPro" id="IPR001647">
    <property type="entry name" value="HTH_TetR"/>
</dbReference>
<dbReference type="Gene3D" id="1.10.357.10">
    <property type="entry name" value="Tetracycline Repressor, domain 2"/>
    <property type="match status" value="1"/>
</dbReference>
<keyword evidence="1 2" id="KW-0238">DNA-binding</keyword>
<evidence type="ECO:0000313" key="5">
    <source>
        <dbReference type="Proteomes" id="UP000321225"/>
    </source>
</evidence>
<evidence type="ECO:0000256" key="2">
    <source>
        <dbReference type="PROSITE-ProRule" id="PRU00335"/>
    </source>
</evidence>
<gene>
    <name evidence="4" type="ORF">MAE01_24070</name>
</gene>
<dbReference type="InterPro" id="IPR009057">
    <property type="entry name" value="Homeodomain-like_sf"/>
</dbReference>
<dbReference type="InterPro" id="IPR041583">
    <property type="entry name" value="TetR_C_31"/>
</dbReference>